<evidence type="ECO:0000256" key="2">
    <source>
        <dbReference type="ARBA" id="ARBA00016337"/>
    </source>
</evidence>
<dbReference type="Proteomes" id="UP000195447">
    <property type="component" value="Unassembled WGS sequence"/>
</dbReference>
<proteinExistence type="inferred from homology"/>
<evidence type="ECO:0000256" key="10">
    <source>
        <dbReference type="PIRNR" id="PIRNR006268"/>
    </source>
</evidence>
<keyword evidence="6 10" id="KW-0274">FAD</keyword>
<dbReference type="AlphaFoldDB" id="A0A1Y4LSG3"/>
<evidence type="ECO:0000256" key="9">
    <source>
        <dbReference type="ARBA" id="ARBA00048540"/>
    </source>
</evidence>
<evidence type="ECO:0000256" key="11">
    <source>
        <dbReference type="PIRSR" id="PIRSR006268-2"/>
    </source>
</evidence>
<evidence type="ECO:0000256" key="1">
    <source>
        <dbReference type="ARBA" id="ARBA00011955"/>
    </source>
</evidence>
<sequence length="370" mass="41682">MKKVSKIKQWLLLSCCFLFLIVCITSYISNRENSSSKTQNITLTDVGFDTSIDFQATCSPSEFDQYVTIVRDTFTKYNQLFDQYNSYEGINNVYTLNNEAADSYVQVDDDLIECIQQAQMVYSLSSQFDITQGAVLSLWHDAREESIVLNDEGKDGILPDASAIQEAMQHTGFDKLEIKDNTIHYLDPELKLDLGGIAKGYTAQKCKEILNENGLVNGFINAGGNVVLLSEKSDGWRIGIRNPDQQSSLVRYTTIKDKAIVTSGDYQRYYEISDQRYTHIIDPQTGYPSNYVRSVTIICNDSTLADGLSTALFNMSYEDGANFISSLQDTYDIGVIWILDKEKAITSDIECNDFIIKTTDNIRKDVTLSN</sequence>
<keyword evidence="3 10" id="KW-0285">Flavoprotein</keyword>
<gene>
    <name evidence="12" type="ORF">B5F14_07135</name>
</gene>
<protein>
    <recommendedName>
        <fullName evidence="2 10">FAD:protein FMN transferase</fullName>
        <ecNumber evidence="1 10">2.7.1.180</ecNumber>
    </recommendedName>
    <alternativeName>
        <fullName evidence="8 10">Flavin transferase</fullName>
    </alternativeName>
</protein>
<comment type="caution">
    <text evidence="12">The sequence shown here is derived from an EMBL/GenBank/DDBJ whole genome shotgun (WGS) entry which is preliminary data.</text>
</comment>
<reference evidence="13" key="1">
    <citation type="submission" date="2017-04" db="EMBL/GenBank/DDBJ databases">
        <title>Function of individual gut microbiota members based on whole genome sequencing of pure cultures obtained from chicken caecum.</title>
        <authorList>
            <person name="Medvecky M."/>
            <person name="Cejkova D."/>
            <person name="Polansky O."/>
            <person name="Karasova D."/>
            <person name="Kubasova T."/>
            <person name="Cizek A."/>
            <person name="Rychlik I."/>
        </authorList>
    </citation>
    <scope>NUCLEOTIDE SEQUENCE [LARGE SCALE GENOMIC DNA]</scope>
    <source>
        <strain evidence="13">An178</strain>
    </source>
</reference>
<keyword evidence="4 10" id="KW-0808">Transferase</keyword>
<accession>A0A1Y4LSG3</accession>
<comment type="similarity">
    <text evidence="10">Belongs to the ApbE family.</text>
</comment>
<dbReference type="EMBL" id="NFKM01000013">
    <property type="protein sequence ID" value="OUP59588.1"/>
    <property type="molecule type" value="Genomic_DNA"/>
</dbReference>
<keyword evidence="7 10" id="KW-0460">Magnesium</keyword>
<comment type="catalytic activity">
    <reaction evidence="9 10">
        <text>L-threonyl-[protein] + FAD = FMN-L-threonyl-[protein] + AMP + H(+)</text>
        <dbReference type="Rhea" id="RHEA:36847"/>
        <dbReference type="Rhea" id="RHEA-COMP:11060"/>
        <dbReference type="Rhea" id="RHEA-COMP:11061"/>
        <dbReference type="ChEBI" id="CHEBI:15378"/>
        <dbReference type="ChEBI" id="CHEBI:30013"/>
        <dbReference type="ChEBI" id="CHEBI:57692"/>
        <dbReference type="ChEBI" id="CHEBI:74257"/>
        <dbReference type="ChEBI" id="CHEBI:456215"/>
        <dbReference type="EC" id="2.7.1.180"/>
    </reaction>
</comment>
<dbReference type="InterPro" id="IPR003374">
    <property type="entry name" value="ApbE-like_sf"/>
</dbReference>
<evidence type="ECO:0000313" key="13">
    <source>
        <dbReference type="Proteomes" id="UP000195447"/>
    </source>
</evidence>
<dbReference type="PANTHER" id="PTHR30040">
    <property type="entry name" value="THIAMINE BIOSYNTHESIS LIPOPROTEIN APBE"/>
    <property type="match status" value="1"/>
</dbReference>
<feature type="binding site" evidence="11">
    <location>
        <position position="306"/>
    </location>
    <ligand>
        <name>Mg(2+)</name>
        <dbReference type="ChEBI" id="CHEBI:18420"/>
    </ligand>
</feature>
<dbReference type="SUPFAM" id="SSF143631">
    <property type="entry name" value="ApbE-like"/>
    <property type="match status" value="1"/>
</dbReference>
<evidence type="ECO:0000256" key="8">
    <source>
        <dbReference type="ARBA" id="ARBA00031306"/>
    </source>
</evidence>
<keyword evidence="5 10" id="KW-0479">Metal-binding</keyword>
<dbReference type="Gene3D" id="3.10.520.10">
    <property type="entry name" value="ApbE-like domains"/>
    <property type="match status" value="1"/>
</dbReference>
<name>A0A1Y4LSG3_9FIRM</name>
<keyword evidence="13" id="KW-1185">Reference proteome</keyword>
<evidence type="ECO:0000256" key="7">
    <source>
        <dbReference type="ARBA" id="ARBA00022842"/>
    </source>
</evidence>
<comment type="cofactor">
    <cofactor evidence="11">
        <name>Mg(2+)</name>
        <dbReference type="ChEBI" id="CHEBI:18420"/>
    </cofactor>
    <cofactor evidence="11">
        <name>Mn(2+)</name>
        <dbReference type="ChEBI" id="CHEBI:29035"/>
    </cofactor>
    <text evidence="11">Magnesium. Can also use manganese.</text>
</comment>
<dbReference type="InterPro" id="IPR024932">
    <property type="entry name" value="ApbE"/>
</dbReference>
<dbReference type="RefSeq" id="WP_087158818.1">
    <property type="nucleotide sequence ID" value="NZ_NFKM01000013.1"/>
</dbReference>
<evidence type="ECO:0000256" key="3">
    <source>
        <dbReference type="ARBA" id="ARBA00022630"/>
    </source>
</evidence>
<dbReference type="PANTHER" id="PTHR30040:SF2">
    <property type="entry name" value="FAD:PROTEIN FMN TRANSFERASE"/>
    <property type="match status" value="1"/>
</dbReference>
<evidence type="ECO:0000256" key="4">
    <source>
        <dbReference type="ARBA" id="ARBA00022679"/>
    </source>
</evidence>
<dbReference type="EC" id="2.7.1.180" evidence="1 10"/>
<feature type="binding site" evidence="11">
    <location>
        <position position="196"/>
    </location>
    <ligand>
        <name>Mg(2+)</name>
        <dbReference type="ChEBI" id="CHEBI:18420"/>
    </ligand>
</feature>
<dbReference type="PIRSF" id="PIRSF006268">
    <property type="entry name" value="ApbE"/>
    <property type="match status" value="1"/>
</dbReference>
<dbReference type="Pfam" id="PF02424">
    <property type="entry name" value="ApbE"/>
    <property type="match status" value="1"/>
</dbReference>
<feature type="binding site" evidence="11">
    <location>
        <position position="310"/>
    </location>
    <ligand>
        <name>Mg(2+)</name>
        <dbReference type="ChEBI" id="CHEBI:18420"/>
    </ligand>
</feature>
<evidence type="ECO:0000256" key="6">
    <source>
        <dbReference type="ARBA" id="ARBA00022827"/>
    </source>
</evidence>
<dbReference type="GO" id="GO:0016740">
    <property type="term" value="F:transferase activity"/>
    <property type="evidence" value="ECO:0007669"/>
    <property type="project" value="UniProtKB-UniRule"/>
</dbReference>
<evidence type="ECO:0000256" key="5">
    <source>
        <dbReference type="ARBA" id="ARBA00022723"/>
    </source>
</evidence>
<evidence type="ECO:0000313" key="12">
    <source>
        <dbReference type="EMBL" id="OUP59588.1"/>
    </source>
</evidence>
<organism evidence="12 13">
    <name type="scientific">Faecalitalea cylindroides</name>
    <dbReference type="NCBI Taxonomy" id="39483"/>
    <lineage>
        <taxon>Bacteria</taxon>
        <taxon>Bacillati</taxon>
        <taxon>Bacillota</taxon>
        <taxon>Erysipelotrichia</taxon>
        <taxon>Erysipelotrichales</taxon>
        <taxon>Erysipelotrichaceae</taxon>
        <taxon>Faecalitalea</taxon>
    </lineage>
</organism>
<dbReference type="GO" id="GO:0046872">
    <property type="term" value="F:metal ion binding"/>
    <property type="evidence" value="ECO:0007669"/>
    <property type="project" value="UniProtKB-UniRule"/>
</dbReference>